<reference evidence="2 3" key="1">
    <citation type="journal article" date="2019" name="Int. J. Syst. Evol. Microbiol.">
        <title>The Global Catalogue of Microorganisms (GCM) 10K type strain sequencing project: providing services to taxonomists for standard genome sequencing and annotation.</title>
        <authorList>
            <consortium name="The Broad Institute Genomics Platform"/>
            <consortium name="The Broad Institute Genome Sequencing Center for Infectious Disease"/>
            <person name="Wu L."/>
            <person name="Ma J."/>
        </authorList>
    </citation>
    <scope>NUCLEOTIDE SEQUENCE [LARGE SCALE GENOMIC DNA]</scope>
    <source>
        <strain evidence="2 3">CGMCC 1.15824</strain>
    </source>
</reference>
<keyword evidence="3" id="KW-1185">Reference proteome</keyword>
<dbReference type="AlphaFoldDB" id="A0ABD5QHR0"/>
<comment type="caution">
    <text evidence="2">The sequence shown here is derived from an EMBL/GenBank/DDBJ whole genome shotgun (WGS) entry which is preliminary data.</text>
</comment>
<accession>A0ABD5QHR0</accession>
<dbReference type="Proteomes" id="UP001595925">
    <property type="component" value="Unassembled WGS sequence"/>
</dbReference>
<gene>
    <name evidence="2" type="ORF">ACFPFO_15335</name>
</gene>
<feature type="region of interest" description="Disordered" evidence="1">
    <location>
        <begin position="16"/>
        <end position="37"/>
    </location>
</feature>
<evidence type="ECO:0000313" key="3">
    <source>
        <dbReference type="Proteomes" id="UP001595925"/>
    </source>
</evidence>
<evidence type="ECO:0000256" key="1">
    <source>
        <dbReference type="SAM" id="MobiDB-lite"/>
    </source>
</evidence>
<evidence type="ECO:0000313" key="2">
    <source>
        <dbReference type="EMBL" id="MFC4989115.1"/>
    </source>
</evidence>
<sequence>MGIYQTDGEFFLVPTFEGSSAPELGGGGGARPSEKHEYSFDEEERMWFATETISYGAASLVGELEPDETRSREIVLIRRPHKEFPETVPSEFEFATEFGVDDEDSEGITDYQHTIAFSLVATQ</sequence>
<proteinExistence type="predicted"/>
<organism evidence="2 3">
    <name type="scientific">Saliphagus infecundisoli</name>
    <dbReference type="NCBI Taxonomy" id="1849069"/>
    <lineage>
        <taxon>Archaea</taxon>
        <taxon>Methanobacteriati</taxon>
        <taxon>Methanobacteriota</taxon>
        <taxon>Stenosarchaea group</taxon>
        <taxon>Halobacteria</taxon>
        <taxon>Halobacteriales</taxon>
        <taxon>Natrialbaceae</taxon>
        <taxon>Saliphagus</taxon>
    </lineage>
</organism>
<dbReference type="EMBL" id="JBHSJG010000040">
    <property type="protein sequence ID" value="MFC4989115.1"/>
    <property type="molecule type" value="Genomic_DNA"/>
</dbReference>
<dbReference type="RefSeq" id="WP_224926102.1">
    <property type="nucleotide sequence ID" value="NZ_JAIVEF010000014.1"/>
</dbReference>
<name>A0ABD5QHR0_9EURY</name>
<protein>
    <submittedName>
        <fullName evidence="2">Uncharacterized protein</fullName>
    </submittedName>
</protein>